<comment type="caution">
    <text evidence="1">The sequence shown here is derived from an EMBL/GenBank/DDBJ whole genome shotgun (WGS) entry which is preliminary data.</text>
</comment>
<organism evidence="1 2">
    <name type="scientific">Wickerhamomyces pijperi</name>
    <name type="common">Yeast</name>
    <name type="synonym">Pichia pijperi</name>
    <dbReference type="NCBI Taxonomy" id="599730"/>
    <lineage>
        <taxon>Eukaryota</taxon>
        <taxon>Fungi</taxon>
        <taxon>Dikarya</taxon>
        <taxon>Ascomycota</taxon>
        <taxon>Saccharomycotina</taxon>
        <taxon>Saccharomycetes</taxon>
        <taxon>Phaffomycetales</taxon>
        <taxon>Wickerhamomycetaceae</taxon>
        <taxon>Wickerhamomyces</taxon>
    </lineage>
</organism>
<reference evidence="1" key="2">
    <citation type="submission" date="2021-01" db="EMBL/GenBank/DDBJ databases">
        <authorList>
            <person name="Schikora-Tamarit M.A."/>
        </authorList>
    </citation>
    <scope>NUCLEOTIDE SEQUENCE</scope>
    <source>
        <strain evidence="1">CBS2887</strain>
    </source>
</reference>
<gene>
    <name evidence="1" type="ORF">WICPIJ_000949</name>
</gene>
<accession>A0A9P8TRV5</accession>
<evidence type="ECO:0000313" key="1">
    <source>
        <dbReference type="EMBL" id="KAH3688056.1"/>
    </source>
</evidence>
<reference evidence="1" key="1">
    <citation type="journal article" date="2021" name="Open Biol.">
        <title>Shared evolutionary footprints suggest mitochondrial oxidative damage underlies multiple complex I losses in fungi.</title>
        <authorList>
            <person name="Schikora-Tamarit M.A."/>
            <person name="Marcet-Houben M."/>
            <person name="Nosek J."/>
            <person name="Gabaldon T."/>
        </authorList>
    </citation>
    <scope>NUCLEOTIDE SEQUENCE</scope>
    <source>
        <strain evidence="1">CBS2887</strain>
    </source>
</reference>
<protein>
    <submittedName>
        <fullName evidence="1">Uncharacterized protein</fullName>
    </submittedName>
</protein>
<dbReference type="Proteomes" id="UP000774326">
    <property type="component" value="Unassembled WGS sequence"/>
</dbReference>
<sequence length="79" mass="8704">MLETETGRDIPVYSHIGILRLPNKVFEGSSSSRLAVAMPFKISGDVVFPNKEEGSKSKVILLEAWFKKSGDSVLLLLLL</sequence>
<dbReference type="AlphaFoldDB" id="A0A9P8TRV5"/>
<evidence type="ECO:0000313" key="2">
    <source>
        <dbReference type="Proteomes" id="UP000774326"/>
    </source>
</evidence>
<dbReference type="EMBL" id="JAEUBG010000534">
    <property type="protein sequence ID" value="KAH3688056.1"/>
    <property type="molecule type" value="Genomic_DNA"/>
</dbReference>
<proteinExistence type="predicted"/>
<keyword evidence="2" id="KW-1185">Reference proteome</keyword>
<name>A0A9P8TRV5_WICPI</name>